<dbReference type="FunFam" id="2.40.30.170:FF:000010">
    <property type="entry name" value="Efflux RND transporter periplasmic adaptor subunit"/>
    <property type="match status" value="1"/>
</dbReference>
<comment type="caution">
    <text evidence="9">The sequence shown here is derived from an EMBL/GenBank/DDBJ whole genome shotgun (WGS) entry which is preliminary data.</text>
</comment>
<keyword evidence="2" id="KW-0813">Transport</keyword>
<organism evidence="9 10">
    <name type="scientific">Shackletoniella antarctica</name>
    <dbReference type="NCBI Taxonomy" id="268115"/>
    <lineage>
        <taxon>Bacteria</taxon>
        <taxon>Bacillati</taxon>
        <taxon>Cyanobacteriota</taxon>
        <taxon>Cyanophyceae</taxon>
        <taxon>Oculatellales</taxon>
        <taxon>Oculatellaceae</taxon>
        <taxon>Shackletoniella</taxon>
    </lineage>
</organism>
<dbReference type="Gene3D" id="2.40.420.20">
    <property type="match status" value="1"/>
</dbReference>
<feature type="coiled-coil region" evidence="3">
    <location>
        <begin position="211"/>
        <end position="238"/>
    </location>
</feature>
<evidence type="ECO:0000259" key="8">
    <source>
        <dbReference type="Pfam" id="PF25975"/>
    </source>
</evidence>
<evidence type="ECO:0000259" key="6">
    <source>
        <dbReference type="Pfam" id="PF25954"/>
    </source>
</evidence>
<evidence type="ECO:0000256" key="4">
    <source>
        <dbReference type="SAM" id="MobiDB-lite"/>
    </source>
</evidence>
<dbReference type="EMBL" id="QBMN01000046">
    <property type="protein sequence ID" value="PZO42532.1"/>
    <property type="molecule type" value="Genomic_DNA"/>
</dbReference>
<reference evidence="9 10" key="2">
    <citation type="submission" date="2018-06" db="EMBL/GenBank/DDBJ databases">
        <title>Metagenomic assembly of (sub)arctic Cyanobacteria and their associated microbiome from non-axenic cultures.</title>
        <authorList>
            <person name="Baurain D."/>
        </authorList>
    </citation>
    <scope>NUCLEOTIDE SEQUENCE [LARGE SCALE GENOMIC DNA]</scope>
    <source>
        <strain evidence="9">ULC041bin1</strain>
    </source>
</reference>
<dbReference type="Gene3D" id="2.40.30.170">
    <property type="match status" value="1"/>
</dbReference>
<feature type="domain" description="CzcB-like C-terminal circularly permuted SH3-like" evidence="8">
    <location>
        <begin position="393"/>
        <end position="447"/>
    </location>
</feature>
<dbReference type="InterPro" id="IPR058649">
    <property type="entry name" value="CzcB_C"/>
</dbReference>
<dbReference type="GO" id="GO:0030313">
    <property type="term" value="C:cell envelope"/>
    <property type="evidence" value="ECO:0007669"/>
    <property type="project" value="TreeGrafter"/>
</dbReference>
<sequence length="548" mass="57551">MTAITDRLCVVTRGRSLPQLALLILLLAPAGEVLAHAGHGDEFQGGGAGAHPAGIEVDPEVADRIGLTIESVKRQVLAFGVKATGQIESSPGRQVTVTNPVGGTVTKLLVEPGQQVAAGQALAVITSGELAELRVTALENSAERQGDVQQAEADLQLARQTYEQQQQIALRAIEAARTDVRVAQERYDRDSELAAQGAIARRELLTSEAGLADARQSLTEAESRLEVLNARTEVARSQTSLNMAQSRAQLSTETYRTRLQQLGATANPDGTITIKAPIAGTIADRDVTLGQSSQDAGAVLMTIVDNRTVLATANIYEKDLSQVSPGQRVRITVASLPDQIFDGQITTVGAVVDGETRVVPVQAELDNAQGTLKPGMFAALEVLTESTSEAVMAIPQSAVVEANGQPLVFVRNGNAFEPVEVTLGRTAGDQVEVLSGLFEGDEVVTQRANQLYAQSLRGGSAEATEETAAPVEAVATAGVPWWALGLGSGAIAITTFAAGIWWARRQRPTYALAINDEAVLPSALGQPRHGAGPTLAAPLVEEGEPSRK</sequence>
<feature type="transmembrane region" description="Helical" evidence="5">
    <location>
        <begin position="481"/>
        <end position="503"/>
    </location>
</feature>
<dbReference type="Gene3D" id="2.40.50.100">
    <property type="match status" value="1"/>
</dbReference>
<protein>
    <submittedName>
        <fullName evidence="9">Efflux RND transporter periplasmic adaptor subunit</fullName>
    </submittedName>
</protein>
<feature type="domain" description="CzcB-like barrel-sandwich hybrid" evidence="7">
    <location>
        <begin position="94"/>
        <end position="297"/>
    </location>
</feature>
<dbReference type="InterPro" id="IPR006143">
    <property type="entry name" value="RND_pump_MFP"/>
</dbReference>
<dbReference type="SUPFAM" id="SSF111369">
    <property type="entry name" value="HlyD-like secretion proteins"/>
    <property type="match status" value="1"/>
</dbReference>
<dbReference type="AlphaFoldDB" id="A0A2W4WDG5"/>
<feature type="domain" description="CusB-like beta-barrel" evidence="6">
    <location>
        <begin position="311"/>
        <end position="383"/>
    </location>
</feature>
<dbReference type="Proteomes" id="UP000249081">
    <property type="component" value="Unassembled WGS sequence"/>
</dbReference>
<keyword evidence="3" id="KW-0175">Coiled coil</keyword>
<dbReference type="InterPro" id="IPR058647">
    <property type="entry name" value="BSH_CzcB-like"/>
</dbReference>
<dbReference type="InterPro" id="IPR051909">
    <property type="entry name" value="MFP_Cation_Efflux"/>
</dbReference>
<proteinExistence type="inferred from homology"/>
<evidence type="ECO:0000256" key="2">
    <source>
        <dbReference type="ARBA" id="ARBA00022448"/>
    </source>
</evidence>
<dbReference type="PANTHER" id="PTHR30097">
    <property type="entry name" value="CATION EFFLUX SYSTEM PROTEIN CUSB"/>
    <property type="match status" value="1"/>
</dbReference>
<evidence type="ECO:0000259" key="7">
    <source>
        <dbReference type="Pfam" id="PF25973"/>
    </source>
</evidence>
<comment type="similarity">
    <text evidence="1">Belongs to the membrane fusion protein (MFP) (TC 8.A.1) family.</text>
</comment>
<dbReference type="GO" id="GO:0060003">
    <property type="term" value="P:copper ion export"/>
    <property type="evidence" value="ECO:0007669"/>
    <property type="project" value="TreeGrafter"/>
</dbReference>
<keyword evidence="5" id="KW-0472">Membrane</keyword>
<dbReference type="Pfam" id="PF25954">
    <property type="entry name" value="Beta-barrel_RND_2"/>
    <property type="match status" value="1"/>
</dbReference>
<dbReference type="Pfam" id="PF25975">
    <property type="entry name" value="CzcB_C"/>
    <property type="match status" value="1"/>
</dbReference>
<dbReference type="InterPro" id="IPR058792">
    <property type="entry name" value="Beta-barrel_RND_2"/>
</dbReference>
<evidence type="ECO:0000256" key="1">
    <source>
        <dbReference type="ARBA" id="ARBA00009477"/>
    </source>
</evidence>
<accession>A0A2W4WDG5</accession>
<evidence type="ECO:0000313" key="10">
    <source>
        <dbReference type="Proteomes" id="UP000249081"/>
    </source>
</evidence>
<keyword evidence="5" id="KW-1133">Transmembrane helix</keyword>
<name>A0A2W4WDG5_9CYAN</name>
<dbReference type="GO" id="GO:0015679">
    <property type="term" value="P:plasma membrane copper ion transport"/>
    <property type="evidence" value="ECO:0007669"/>
    <property type="project" value="TreeGrafter"/>
</dbReference>
<gene>
    <name evidence="9" type="ORF">DCF17_08610</name>
</gene>
<dbReference type="GO" id="GO:0016020">
    <property type="term" value="C:membrane"/>
    <property type="evidence" value="ECO:0007669"/>
    <property type="project" value="InterPro"/>
</dbReference>
<dbReference type="NCBIfam" id="TIGR01730">
    <property type="entry name" value="RND_mfp"/>
    <property type="match status" value="1"/>
</dbReference>
<keyword evidence="5" id="KW-0812">Transmembrane</keyword>
<feature type="region of interest" description="Disordered" evidence="4">
    <location>
        <begin position="524"/>
        <end position="548"/>
    </location>
</feature>
<evidence type="ECO:0000256" key="3">
    <source>
        <dbReference type="SAM" id="Coils"/>
    </source>
</evidence>
<evidence type="ECO:0000313" key="9">
    <source>
        <dbReference type="EMBL" id="PZO42532.1"/>
    </source>
</evidence>
<evidence type="ECO:0000256" key="5">
    <source>
        <dbReference type="SAM" id="Phobius"/>
    </source>
</evidence>
<dbReference type="Pfam" id="PF25973">
    <property type="entry name" value="BSH_CzcB"/>
    <property type="match status" value="1"/>
</dbReference>
<dbReference type="GO" id="GO:0022857">
    <property type="term" value="F:transmembrane transporter activity"/>
    <property type="evidence" value="ECO:0007669"/>
    <property type="project" value="InterPro"/>
</dbReference>
<reference evidence="10" key="1">
    <citation type="submission" date="2018-04" db="EMBL/GenBank/DDBJ databases">
        <authorList>
            <person name="Cornet L."/>
        </authorList>
    </citation>
    <scope>NUCLEOTIDE SEQUENCE [LARGE SCALE GENOMIC DNA]</scope>
</reference>
<dbReference type="PANTHER" id="PTHR30097:SF4">
    <property type="entry name" value="SLR6042 PROTEIN"/>
    <property type="match status" value="1"/>
</dbReference>